<dbReference type="SUPFAM" id="SSF56235">
    <property type="entry name" value="N-terminal nucleophile aminohydrolases (Ntn hydrolases)"/>
    <property type="match status" value="1"/>
</dbReference>
<dbReference type="AlphaFoldDB" id="A0A0R1QKE8"/>
<dbReference type="PATRIC" id="fig|1423769.4.peg.796"/>
<comment type="caution">
    <text evidence="4">The sequence shown here is derived from an EMBL/GenBank/DDBJ whole genome shotgun (WGS) entry which is preliminary data.</text>
</comment>
<dbReference type="Gene3D" id="3.60.60.10">
    <property type="entry name" value="Penicillin V Acylase, Chain A"/>
    <property type="match status" value="1"/>
</dbReference>
<dbReference type="Pfam" id="PF02275">
    <property type="entry name" value="CBAH"/>
    <property type="match status" value="1"/>
</dbReference>
<dbReference type="InterPro" id="IPR029132">
    <property type="entry name" value="CBAH/NAAA_C"/>
</dbReference>
<keyword evidence="5" id="KW-1185">Reference proteome</keyword>
<evidence type="ECO:0000256" key="1">
    <source>
        <dbReference type="ARBA" id="ARBA00006625"/>
    </source>
</evidence>
<dbReference type="InterPro" id="IPR052193">
    <property type="entry name" value="Peptidase_C59"/>
</dbReference>
<dbReference type="PANTHER" id="PTHR35527">
    <property type="entry name" value="CHOLOYLGLYCINE HYDROLASE"/>
    <property type="match status" value="1"/>
</dbReference>
<feature type="domain" description="Choloylglycine hydrolase/NAAA C-terminal" evidence="3">
    <location>
        <begin position="5"/>
        <end position="315"/>
    </location>
</feature>
<name>A0A0R1QKE8_9LACO</name>
<sequence>MLAMCTSFTYEDADKNWYLSRTMDFEAELSGRPVVIPRNYHFNSTVTAEGFAGQYGFGGAGRDLGGYFVVDGVNEAGLGAATLYLEESNYSEKPLADHVNLGSPEVVPYLLGHYASVAEVKAAVAQLNVVAVPNPFMKIVVPLHWVVADKTGAMIVLEQTGNGLEYFDDPAGVMTNSPQFPWHLLNLNQYPHLRPTIEASTQYGDVKATGFGAGTGAMGLPGDYTSPSRFVRMAYLRQNAEQVSGEANVINTLSHLTSSVNIPKGEKLMANGGSDYTQYRGYMSLNTGHYYFQPYQDQTIYEITLSEDLLNAKDAHEYPVAQAQQINVLN</sequence>
<evidence type="ECO:0000313" key="5">
    <source>
        <dbReference type="Proteomes" id="UP000051790"/>
    </source>
</evidence>
<dbReference type="InterPro" id="IPR029055">
    <property type="entry name" value="Ntn_hydrolases_N"/>
</dbReference>
<dbReference type="CDD" id="cd00542">
    <property type="entry name" value="Ntn_PVA"/>
    <property type="match status" value="1"/>
</dbReference>
<proteinExistence type="inferred from homology"/>
<evidence type="ECO:0000256" key="2">
    <source>
        <dbReference type="ARBA" id="ARBA00022801"/>
    </source>
</evidence>
<reference evidence="4 5" key="1">
    <citation type="journal article" date="2015" name="Genome Announc.">
        <title>Expanding the biotechnology potential of lactobacilli through comparative genomics of 213 strains and associated genera.</title>
        <authorList>
            <person name="Sun Z."/>
            <person name="Harris H.M."/>
            <person name="McCann A."/>
            <person name="Guo C."/>
            <person name="Argimon S."/>
            <person name="Zhang W."/>
            <person name="Yang X."/>
            <person name="Jeffery I.B."/>
            <person name="Cooney J.C."/>
            <person name="Kagawa T.F."/>
            <person name="Liu W."/>
            <person name="Song Y."/>
            <person name="Salvetti E."/>
            <person name="Wrobel A."/>
            <person name="Rasinkangas P."/>
            <person name="Parkhill J."/>
            <person name="Rea M.C."/>
            <person name="O'Sullivan O."/>
            <person name="Ritari J."/>
            <person name="Douillard F.P."/>
            <person name="Paul Ross R."/>
            <person name="Yang R."/>
            <person name="Briner A.E."/>
            <person name="Felis G.E."/>
            <person name="de Vos W.M."/>
            <person name="Barrangou R."/>
            <person name="Klaenhammer T.R."/>
            <person name="Caufield P.W."/>
            <person name="Cui Y."/>
            <person name="Zhang H."/>
            <person name="O'Toole P.W."/>
        </authorList>
    </citation>
    <scope>NUCLEOTIDE SEQUENCE [LARGE SCALE GENOMIC DNA]</scope>
    <source>
        <strain evidence="4 5">DSM 13343</strain>
    </source>
</reference>
<dbReference type="PANTHER" id="PTHR35527:SF2">
    <property type="entry name" value="HYDROLASE"/>
    <property type="match status" value="1"/>
</dbReference>
<comment type="similarity">
    <text evidence="1">Belongs to the peptidase C59 family.</text>
</comment>
<dbReference type="EMBL" id="AZEU01000131">
    <property type="protein sequence ID" value="KRL45270.1"/>
    <property type="molecule type" value="Genomic_DNA"/>
</dbReference>
<gene>
    <name evidence="4" type="ORF">FD01_GL000746</name>
</gene>
<dbReference type="Proteomes" id="UP000051790">
    <property type="component" value="Unassembled WGS sequence"/>
</dbReference>
<protein>
    <submittedName>
        <fullName evidence="4">Choloylglycine hydrolase</fullName>
    </submittedName>
</protein>
<organism evidence="4 5">
    <name type="scientific">Lacticaseibacillus manihotivorans DSM 13343 = JCM 12514</name>
    <dbReference type="NCBI Taxonomy" id="1423769"/>
    <lineage>
        <taxon>Bacteria</taxon>
        <taxon>Bacillati</taxon>
        <taxon>Bacillota</taxon>
        <taxon>Bacilli</taxon>
        <taxon>Lactobacillales</taxon>
        <taxon>Lactobacillaceae</taxon>
        <taxon>Lacticaseibacillus</taxon>
    </lineage>
</organism>
<evidence type="ECO:0000259" key="3">
    <source>
        <dbReference type="Pfam" id="PF02275"/>
    </source>
</evidence>
<evidence type="ECO:0000313" key="4">
    <source>
        <dbReference type="EMBL" id="KRL45270.1"/>
    </source>
</evidence>
<keyword evidence="2 4" id="KW-0378">Hydrolase</keyword>
<accession>A0A0R1QKE8</accession>
<dbReference type="GO" id="GO:0016787">
    <property type="term" value="F:hydrolase activity"/>
    <property type="evidence" value="ECO:0007669"/>
    <property type="project" value="UniProtKB-KW"/>
</dbReference>